<proteinExistence type="predicted"/>
<protein>
    <submittedName>
        <fullName evidence="1">Uncharacterized protein</fullName>
    </submittedName>
</protein>
<dbReference type="EMBL" id="AP006618">
    <property type="protein sequence ID" value="BAD58955.1"/>
    <property type="molecule type" value="Genomic_DNA"/>
</dbReference>
<dbReference type="RefSeq" id="WP_011210640.1">
    <property type="nucleotide sequence ID" value="NC_006361.1"/>
</dbReference>
<accession>Q5YS86</accession>
<gene>
    <name evidence="1" type="ordered locus">NFA_41060</name>
</gene>
<reference evidence="1 2" key="1">
    <citation type="journal article" date="2004" name="Proc. Natl. Acad. Sci. U.S.A.">
        <title>The complete genomic sequence of Nocardia farcinica IFM 10152.</title>
        <authorList>
            <person name="Ishikawa J."/>
            <person name="Yamashita A."/>
            <person name="Mikami Y."/>
            <person name="Hoshino Y."/>
            <person name="Kurita H."/>
            <person name="Hotta K."/>
            <person name="Shiba T."/>
            <person name="Hattori M."/>
        </authorList>
    </citation>
    <scope>NUCLEOTIDE SEQUENCE [LARGE SCALE GENOMIC DNA]</scope>
    <source>
        <strain evidence="1 2">IFM 10152</strain>
    </source>
</reference>
<sequence length="84" mass="8742">MSCESLAASGRMTTVFGRPARAVPRMDPNALLRSALRSCICTRMIQLAGVAAPAAAAPGTPDNRIEKPIMPRFAMTVADAGARG</sequence>
<dbReference type="Proteomes" id="UP000006820">
    <property type="component" value="Chromosome"/>
</dbReference>
<dbReference type="HOGENOM" id="CLU_2524215_0_0_11"/>
<dbReference type="AlphaFoldDB" id="Q5YS86"/>
<name>Q5YS86_NOCFA</name>
<dbReference type="STRING" id="247156.NFA_41060"/>
<keyword evidence="2" id="KW-1185">Reference proteome</keyword>
<evidence type="ECO:0000313" key="2">
    <source>
        <dbReference type="Proteomes" id="UP000006820"/>
    </source>
</evidence>
<organism evidence="1 2">
    <name type="scientific">Nocardia farcinica (strain IFM 10152)</name>
    <dbReference type="NCBI Taxonomy" id="247156"/>
    <lineage>
        <taxon>Bacteria</taxon>
        <taxon>Bacillati</taxon>
        <taxon>Actinomycetota</taxon>
        <taxon>Actinomycetes</taxon>
        <taxon>Mycobacteriales</taxon>
        <taxon>Nocardiaceae</taxon>
        <taxon>Nocardia</taxon>
    </lineage>
</organism>
<dbReference type="GeneID" id="61136755"/>
<evidence type="ECO:0000313" key="1">
    <source>
        <dbReference type="EMBL" id="BAD58955.1"/>
    </source>
</evidence>
<dbReference type="KEGG" id="nfa:NFA_41060"/>